<dbReference type="SUPFAM" id="SSF53822">
    <property type="entry name" value="Periplasmic binding protein-like I"/>
    <property type="match status" value="1"/>
</dbReference>
<dbReference type="CDD" id="cd06268">
    <property type="entry name" value="PBP1_ABC_transporter_LIVBP-like"/>
    <property type="match status" value="1"/>
</dbReference>
<dbReference type="SUPFAM" id="SSF48452">
    <property type="entry name" value="TPR-like"/>
    <property type="match status" value="1"/>
</dbReference>
<protein>
    <recommendedName>
        <fullName evidence="9">ABC transporter substrate-binding protein</fullName>
    </recommendedName>
</protein>
<feature type="domain" description="CHAT" evidence="6">
    <location>
        <begin position="197"/>
        <end position="336"/>
    </location>
</feature>
<dbReference type="Pfam" id="PF12770">
    <property type="entry name" value="CHAT"/>
    <property type="match status" value="1"/>
</dbReference>
<keyword evidence="4" id="KW-0472">Membrane</keyword>
<dbReference type="Gene3D" id="3.40.50.2300">
    <property type="match status" value="2"/>
</dbReference>
<comment type="caution">
    <text evidence="7">The sequence shown here is derived from an EMBL/GenBank/DDBJ whole genome shotgun (WGS) entry which is preliminary data.</text>
</comment>
<dbReference type="GO" id="GO:0016020">
    <property type="term" value="C:membrane"/>
    <property type="evidence" value="ECO:0007669"/>
    <property type="project" value="UniProtKB-SubCell"/>
</dbReference>
<evidence type="ECO:0000313" key="7">
    <source>
        <dbReference type="EMBL" id="RUT02848.1"/>
    </source>
</evidence>
<organism evidence="7 8">
    <name type="scientific">Dulcicalothrix desertica PCC 7102</name>
    <dbReference type="NCBI Taxonomy" id="232991"/>
    <lineage>
        <taxon>Bacteria</taxon>
        <taxon>Bacillati</taxon>
        <taxon>Cyanobacteriota</taxon>
        <taxon>Cyanophyceae</taxon>
        <taxon>Nostocales</taxon>
        <taxon>Calotrichaceae</taxon>
        <taxon>Dulcicalothrix</taxon>
    </lineage>
</organism>
<dbReference type="RefSeq" id="WP_127084027.1">
    <property type="nucleotide sequence ID" value="NZ_RSCL01000015.1"/>
</dbReference>
<comment type="subcellular location">
    <subcellularLocation>
        <location evidence="1">Membrane</location>
    </subcellularLocation>
</comment>
<dbReference type="PANTHER" id="PTHR30483">
    <property type="entry name" value="LEUCINE-SPECIFIC-BINDING PROTEIN"/>
    <property type="match status" value="1"/>
</dbReference>
<evidence type="ECO:0000313" key="8">
    <source>
        <dbReference type="Proteomes" id="UP000271624"/>
    </source>
</evidence>
<accession>A0A433V9V3</accession>
<dbReference type="InterPro" id="IPR028082">
    <property type="entry name" value="Peripla_BP_I"/>
</dbReference>
<feature type="domain" description="Receptor ligand binding region" evidence="5">
    <location>
        <begin position="542"/>
        <end position="844"/>
    </location>
</feature>
<gene>
    <name evidence="7" type="ORF">DSM106972_057680</name>
</gene>
<reference evidence="7" key="2">
    <citation type="journal article" date="2019" name="Genome Biol. Evol.">
        <title>Day and night: Metabolic profiles and evolutionary relationships of six axenic non-marine cyanobacteria.</title>
        <authorList>
            <person name="Will S.E."/>
            <person name="Henke P."/>
            <person name="Boedeker C."/>
            <person name="Huang S."/>
            <person name="Brinkmann H."/>
            <person name="Rohde M."/>
            <person name="Jarek M."/>
            <person name="Friedl T."/>
            <person name="Seufert S."/>
            <person name="Schumacher M."/>
            <person name="Overmann J."/>
            <person name="Neumann-Schaal M."/>
            <person name="Petersen J."/>
        </authorList>
    </citation>
    <scope>NUCLEOTIDE SEQUENCE [LARGE SCALE GENOMIC DNA]</scope>
    <source>
        <strain evidence="7">PCC 7102</strain>
    </source>
</reference>
<evidence type="ECO:0000259" key="5">
    <source>
        <dbReference type="Pfam" id="PF01094"/>
    </source>
</evidence>
<sequence length="879" mass="97653">MSKVVIFTIASGNFEEGFPVTLRIREESGGVYKEEVGHFPAAPDIPRLYNEFQRNYNNLDAVRRVISSVRGFDVDPDQTTNVSTLDQCRVAGKALEDRLIQWFEHPSMGQLRVYVEEEVARNESARIIFQTSDEVLKKLPWHLWKLFQNRKRAWLSLGAKYNPASKPLQTPVKILAVLGNDDGIDIGTDGKILRNLPSSKVEQLKQPSRKELCEKLRTGSWDILCFAGHSSTSSTGNDGVIQLNNIDSPALKDLRNAFIKAKENGLKLAIFNSCDGLGLANKLTELGIPQVIVMREPVPDEVAKEFLQEFLRLFSQGEKFHYSVRQAQEKLEDIENVYPYASWLPVICQNPAERSLYWRQPIHIKIKRGVSRLWHSHKVVTLISLVLAGALAAIIIKQIITSSTPPVPALSQTSVPQISSQSLDNLFSKGEKILLKRNANKQEGTNAFQKKEWNSAISAFRKSLKQTPNDPESLIYLNNAIAANTKQDNLHIAVSVPITKNPNVAEEMLRGIAHAQSKINCGSIDKIVQSIQNDQNPTCTNSINNRQLQVEIVDDGNDHSTTTQVASKIANNNNQKDIIAVIGHYRSELTKAAVNLGYMNNIVVISPTSTSTELSNSSYPVLRTVTSDTVAVTNLYEYILTKIPSKSIKPVIAYDRGESYSESIKDKFLKIANQQNIPIYDLKTDSTKQIINGAIKSNANVLLLAPSGIEEVLNKGLEVLKEVSNTPNNNLILLGASTLYSPATLNQTFGSRAEQTKLITAVPWQRSESPANLSEFEKESDKLWGGAKINWVTVTSYDAVQVISQGLSTITEKPTRQLLRNNILNNLDNFTAEGAVAKIQFDTQQEKGSRKPVSSGNRVGVLVKVQCQSSLCNFIEEKL</sequence>
<dbReference type="InterPro" id="IPR001828">
    <property type="entry name" value="ANF_lig-bd_rcpt"/>
</dbReference>
<proteinExistence type="predicted"/>
<dbReference type="EMBL" id="RSCL01000015">
    <property type="protein sequence ID" value="RUT02848.1"/>
    <property type="molecule type" value="Genomic_DNA"/>
</dbReference>
<evidence type="ECO:0000259" key="6">
    <source>
        <dbReference type="Pfam" id="PF12770"/>
    </source>
</evidence>
<dbReference type="PANTHER" id="PTHR30483:SF6">
    <property type="entry name" value="PERIPLASMIC BINDING PROTEIN OF ABC TRANSPORTER FOR NATURAL AMINO ACIDS"/>
    <property type="match status" value="1"/>
</dbReference>
<dbReference type="OrthoDB" id="446586at2"/>
<keyword evidence="2" id="KW-0812">Transmembrane</keyword>
<dbReference type="AlphaFoldDB" id="A0A433V9V3"/>
<dbReference type="Gene3D" id="1.25.40.10">
    <property type="entry name" value="Tetratricopeptide repeat domain"/>
    <property type="match status" value="1"/>
</dbReference>
<evidence type="ECO:0000256" key="1">
    <source>
        <dbReference type="ARBA" id="ARBA00004370"/>
    </source>
</evidence>
<reference evidence="7" key="1">
    <citation type="submission" date="2018-12" db="EMBL/GenBank/DDBJ databases">
        <authorList>
            <person name="Will S."/>
            <person name="Neumann-Schaal M."/>
            <person name="Henke P."/>
        </authorList>
    </citation>
    <scope>NUCLEOTIDE SEQUENCE</scope>
    <source>
        <strain evidence="7">PCC 7102</strain>
    </source>
</reference>
<name>A0A433V9V3_9CYAN</name>
<keyword evidence="3" id="KW-1133">Transmembrane helix</keyword>
<evidence type="ECO:0008006" key="9">
    <source>
        <dbReference type="Google" id="ProtNLM"/>
    </source>
</evidence>
<evidence type="ECO:0000256" key="2">
    <source>
        <dbReference type="ARBA" id="ARBA00022692"/>
    </source>
</evidence>
<dbReference type="Pfam" id="PF01094">
    <property type="entry name" value="ANF_receptor"/>
    <property type="match status" value="1"/>
</dbReference>
<evidence type="ECO:0000256" key="4">
    <source>
        <dbReference type="ARBA" id="ARBA00023136"/>
    </source>
</evidence>
<dbReference type="InterPro" id="IPR024983">
    <property type="entry name" value="CHAT_dom"/>
</dbReference>
<keyword evidence="8" id="KW-1185">Reference proteome</keyword>
<dbReference type="InterPro" id="IPR011990">
    <property type="entry name" value="TPR-like_helical_dom_sf"/>
</dbReference>
<evidence type="ECO:0000256" key="3">
    <source>
        <dbReference type="ARBA" id="ARBA00022989"/>
    </source>
</evidence>
<dbReference type="Proteomes" id="UP000271624">
    <property type="component" value="Unassembled WGS sequence"/>
</dbReference>
<dbReference type="InterPro" id="IPR051010">
    <property type="entry name" value="BCAA_transport"/>
</dbReference>